<dbReference type="InParanoid" id="G8JVW8"/>
<dbReference type="GO" id="GO:0005302">
    <property type="term" value="F:L-tyrosine transmembrane transporter activity"/>
    <property type="evidence" value="ECO:0007669"/>
    <property type="project" value="EnsemblFungi"/>
</dbReference>
<evidence type="ECO:0000256" key="3">
    <source>
        <dbReference type="ARBA" id="ARBA00022448"/>
    </source>
</evidence>
<dbReference type="GO" id="GO:0005313">
    <property type="term" value="F:L-glutamate transmembrane transporter activity"/>
    <property type="evidence" value="ECO:0007669"/>
    <property type="project" value="EnsemblFungi"/>
</dbReference>
<feature type="transmembrane region" description="Helical" evidence="9">
    <location>
        <begin position="190"/>
        <end position="209"/>
    </location>
</feature>
<dbReference type="HOGENOM" id="CLU_009020_1_1_1"/>
<dbReference type="GeneID" id="11469374"/>
<dbReference type="GO" id="GO:0061459">
    <property type="term" value="F:L-arginine transmembrane transporter activity"/>
    <property type="evidence" value="ECO:0007669"/>
    <property type="project" value="EnsemblFungi"/>
</dbReference>
<dbReference type="GO" id="GO:0090513">
    <property type="term" value="P:L-histidine transmembrane import into vacuole"/>
    <property type="evidence" value="ECO:0007669"/>
    <property type="project" value="EnsemblFungi"/>
</dbReference>
<keyword evidence="6" id="KW-0029">Amino-acid transport</keyword>
<keyword evidence="4" id="KW-0926">Vacuole</keyword>
<dbReference type="GO" id="GO:0090515">
    <property type="term" value="P:L-glutamate transmembrane import into vacuole"/>
    <property type="evidence" value="ECO:0007669"/>
    <property type="project" value="EnsemblFungi"/>
</dbReference>
<evidence type="ECO:0000313" key="12">
    <source>
        <dbReference type="Proteomes" id="UP000006790"/>
    </source>
</evidence>
<dbReference type="PANTHER" id="PTHR22950">
    <property type="entry name" value="AMINO ACID TRANSPORTER"/>
    <property type="match status" value="1"/>
</dbReference>
<evidence type="ECO:0000256" key="4">
    <source>
        <dbReference type="ARBA" id="ARBA00022554"/>
    </source>
</evidence>
<evidence type="ECO:0000256" key="7">
    <source>
        <dbReference type="ARBA" id="ARBA00022989"/>
    </source>
</evidence>
<feature type="transmembrane region" description="Helical" evidence="9">
    <location>
        <begin position="430"/>
        <end position="453"/>
    </location>
</feature>
<feature type="transmembrane region" description="Helical" evidence="9">
    <location>
        <begin position="33"/>
        <end position="58"/>
    </location>
</feature>
<evidence type="ECO:0000256" key="5">
    <source>
        <dbReference type="ARBA" id="ARBA00022692"/>
    </source>
</evidence>
<dbReference type="GO" id="GO:0000329">
    <property type="term" value="C:fungal-type vacuole membrane"/>
    <property type="evidence" value="ECO:0007669"/>
    <property type="project" value="EnsemblFungi"/>
</dbReference>
<feature type="transmembrane region" description="Helical" evidence="9">
    <location>
        <begin position="273"/>
        <end position="290"/>
    </location>
</feature>
<dbReference type="GO" id="GO:0005290">
    <property type="term" value="F:L-histidine transmembrane transporter activity"/>
    <property type="evidence" value="ECO:0007669"/>
    <property type="project" value="EnsemblFungi"/>
</dbReference>
<dbReference type="STRING" id="931890.G8JVW8"/>
<reference evidence="12" key="1">
    <citation type="journal article" date="2012" name="G3 (Bethesda)">
        <title>Pichia sorbitophila, an interspecies yeast hybrid reveals early steps of genome resolution following polyploidization.</title>
        <authorList>
            <person name="Leh Louis V."/>
            <person name="Despons L."/>
            <person name="Friedrich A."/>
            <person name="Martin T."/>
            <person name="Durrens P."/>
            <person name="Casaregola S."/>
            <person name="Neuveglise C."/>
            <person name="Fairhead C."/>
            <person name="Marck C."/>
            <person name="Cruz J.A."/>
            <person name="Straub M.L."/>
            <person name="Kugler V."/>
            <person name="Sacerdot C."/>
            <person name="Uzunov Z."/>
            <person name="Thierry A."/>
            <person name="Weiss S."/>
            <person name="Bleykasten C."/>
            <person name="De Montigny J."/>
            <person name="Jacques N."/>
            <person name="Jung P."/>
            <person name="Lemaire M."/>
            <person name="Mallet S."/>
            <person name="Morel G."/>
            <person name="Richard G.F."/>
            <person name="Sarkar A."/>
            <person name="Savel G."/>
            <person name="Schacherer J."/>
            <person name="Seret M.L."/>
            <person name="Talla E."/>
            <person name="Samson G."/>
            <person name="Jubin C."/>
            <person name="Poulain J."/>
            <person name="Vacherie B."/>
            <person name="Barbe V."/>
            <person name="Pelletier E."/>
            <person name="Sherman D.J."/>
            <person name="Westhof E."/>
            <person name="Weissenbach J."/>
            <person name="Baret P.V."/>
            <person name="Wincker P."/>
            <person name="Gaillardin C."/>
            <person name="Dujon B."/>
            <person name="Souciet J.L."/>
        </authorList>
    </citation>
    <scope>NUCLEOTIDE SEQUENCE [LARGE SCALE GENOMIC DNA]</scope>
    <source>
        <strain evidence="12">CBS 270.75 / DBVPG 7215 / KCTC 17166 / NRRL Y-17582</strain>
    </source>
</reference>
<keyword evidence="8 9" id="KW-0472">Membrane</keyword>
<dbReference type="GO" id="GO:0090514">
    <property type="term" value="P:L-tyrosine transmembrane import into vacuole"/>
    <property type="evidence" value="ECO:0007669"/>
    <property type="project" value="EnsemblFungi"/>
</dbReference>
<dbReference type="GO" id="GO:0090517">
    <property type="term" value="P:L-lysine transmembrane import into vacuole"/>
    <property type="evidence" value="ECO:0007669"/>
    <property type="project" value="EnsemblFungi"/>
</dbReference>
<feature type="transmembrane region" description="Helical" evidence="9">
    <location>
        <begin position="79"/>
        <end position="102"/>
    </location>
</feature>
<dbReference type="PANTHER" id="PTHR22950:SF678">
    <property type="entry name" value="VACUOLAR AMINO ACID TRANSPORTER 5-RELATED"/>
    <property type="match status" value="1"/>
</dbReference>
<evidence type="ECO:0000259" key="10">
    <source>
        <dbReference type="Pfam" id="PF01490"/>
    </source>
</evidence>
<dbReference type="GO" id="GO:0090518">
    <property type="term" value="P:L-arginine transmembrane import into vacuole"/>
    <property type="evidence" value="ECO:0007669"/>
    <property type="project" value="EnsemblFungi"/>
</dbReference>
<dbReference type="InterPro" id="IPR013057">
    <property type="entry name" value="AA_transpt_TM"/>
</dbReference>
<keyword evidence="12" id="KW-1185">Reference proteome</keyword>
<feature type="transmembrane region" description="Helical" evidence="9">
    <location>
        <begin position="151"/>
        <end position="170"/>
    </location>
</feature>
<feature type="transmembrane region" description="Helical" evidence="9">
    <location>
        <begin position="230"/>
        <end position="253"/>
    </location>
</feature>
<dbReference type="OMA" id="KARMQNV"/>
<keyword evidence="7 9" id="KW-1133">Transmembrane helix</keyword>
<evidence type="ECO:0000256" key="9">
    <source>
        <dbReference type="SAM" id="Phobius"/>
    </source>
</evidence>
<dbReference type="FunCoup" id="G8JVW8">
    <property type="interactions" value="234"/>
</dbReference>
<sequence length="457" mass="49980">MRSSVQSGVLTLLHTACGAGILAMPYAFRSFGLLPGFLIIVFCGFSALTGLVLQSYVSKYVAPRHVSFFELAQISYPELSIVFDCAIAVKCFGVGISYMVVVGDLMPQIVSTFTSNQWLLERTLQITLCMLFIVTPLCFMRKLDSLRYASMVAISSVAYLCVLVVYHFLFPSSDIRQAKGIVSIGFPENNSAASMLSSFPIFVFAYTCHHNMFSIVNELRDNSLTNCVRVVLIAMGLAVSLYTVIGGSGYLTFGDNITGNIVTIYPRSVSSTLARIAIVLLVMLAFPLQCHPARASINNIWCYFSESKIFSPLANEESGLMRHEGSPRTPPSNNEFSISPDWSPLQTSSQPIPTTTTIEGKRFFVITTSILIASYTLAVSVSSFARVLAIVGATGSTSISFILPGIFGYHFVGSEYSAKDIPRNLKILKYLAFALTIWGIIVMFTCLTAAVFFNPTH</sequence>
<comment type="subcellular location">
    <subcellularLocation>
        <location evidence="1">Vacuole membrane</location>
        <topology evidence="1">Multi-pass membrane protein</topology>
    </subcellularLocation>
</comment>
<organism evidence="11 12">
    <name type="scientific">Eremothecium cymbalariae (strain CBS 270.75 / DBVPG 7215 / KCTC 17166 / NRRL Y-17582)</name>
    <name type="common">Yeast</name>
    <dbReference type="NCBI Taxonomy" id="931890"/>
    <lineage>
        <taxon>Eukaryota</taxon>
        <taxon>Fungi</taxon>
        <taxon>Dikarya</taxon>
        <taxon>Ascomycota</taxon>
        <taxon>Saccharomycotina</taxon>
        <taxon>Saccharomycetes</taxon>
        <taxon>Saccharomycetales</taxon>
        <taxon>Saccharomycetaceae</taxon>
        <taxon>Eremothecium</taxon>
    </lineage>
</organism>
<feature type="domain" description="Amino acid transporter transmembrane" evidence="10">
    <location>
        <begin position="2"/>
        <end position="444"/>
    </location>
</feature>
<evidence type="ECO:0000256" key="8">
    <source>
        <dbReference type="ARBA" id="ARBA00023136"/>
    </source>
</evidence>
<evidence type="ECO:0000256" key="6">
    <source>
        <dbReference type="ARBA" id="ARBA00022970"/>
    </source>
</evidence>
<name>G8JVW8_ERECY</name>
<proteinExistence type="inferred from homology"/>
<evidence type="ECO:0000313" key="11">
    <source>
        <dbReference type="EMBL" id="AET40983.1"/>
    </source>
</evidence>
<dbReference type="AlphaFoldDB" id="G8JVW8"/>
<dbReference type="GO" id="GO:0015194">
    <property type="term" value="F:L-serine transmembrane transporter activity"/>
    <property type="evidence" value="ECO:0007669"/>
    <property type="project" value="EnsemblFungi"/>
</dbReference>
<dbReference type="GO" id="GO:0015189">
    <property type="term" value="F:L-lysine transmembrane transporter activity"/>
    <property type="evidence" value="ECO:0007669"/>
    <property type="project" value="EnsemblFungi"/>
</dbReference>
<feature type="transmembrane region" description="Helical" evidence="9">
    <location>
        <begin position="122"/>
        <end position="139"/>
    </location>
</feature>
<feature type="transmembrane region" description="Helical" evidence="9">
    <location>
        <begin position="363"/>
        <end position="381"/>
    </location>
</feature>
<evidence type="ECO:0000256" key="1">
    <source>
        <dbReference type="ARBA" id="ARBA00004128"/>
    </source>
</evidence>
<dbReference type="GO" id="GO:0090516">
    <property type="term" value="P:L-serine transmembrane import into vacuole"/>
    <property type="evidence" value="ECO:0007669"/>
    <property type="project" value="EnsemblFungi"/>
</dbReference>
<dbReference type="eggNOG" id="KOG1305">
    <property type="taxonomic scope" value="Eukaryota"/>
</dbReference>
<dbReference type="Pfam" id="PF01490">
    <property type="entry name" value="Aa_trans"/>
    <property type="match status" value="1"/>
</dbReference>
<gene>
    <name evidence="11" type="ordered locus">Ecym_7133</name>
</gene>
<evidence type="ECO:0000256" key="2">
    <source>
        <dbReference type="ARBA" id="ARBA00008066"/>
    </source>
</evidence>
<feature type="transmembrane region" description="Helical" evidence="9">
    <location>
        <begin position="387"/>
        <end position="409"/>
    </location>
</feature>
<dbReference type="Proteomes" id="UP000006790">
    <property type="component" value="Chromosome 7"/>
</dbReference>
<accession>G8JVW8</accession>
<protein>
    <recommendedName>
        <fullName evidence="10">Amino acid transporter transmembrane domain-containing protein</fullName>
    </recommendedName>
</protein>
<keyword evidence="5 9" id="KW-0812">Transmembrane</keyword>
<dbReference type="EMBL" id="CP002503">
    <property type="protein sequence ID" value="AET40983.1"/>
    <property type="molecule type" value="Genomic_DNA"/>
</dbReference>
<dbReference type="KEGG" id="erc:Ecym_7133"/>
<dbReference type="RefSeq" id="XP_003647800.1">
    <property type="nucleotide sequence ID" value="XM_003647752.1"/>
</dbReference>
<dbReference type="OrthoDB" id="438545at2759"/>
<keyword evidence="3" id="KW-0813">Transport</keyword>
<comment type="similarity">
    <text evidence="2">Belongs to the amino acid/polyamine transporter 2 family.</text>
</comment>